<dbReference type="GO" id="GO:0036498">
    <property type="term" value="P:IRE1-mediated unfolded protein response"/>
    <property type="evidence" value="ECO:0007669"/>
    <property type="project" value="TreeGrafter"/>
</dbReference>
<sequence length="135" mass="15037">MGISKRLRGDMASLTQHPIGYGSSGWQALEQLLRGHQTLALDVFSLGCALLFCISGGMHPFGDNIGPEVNIVNDRKDLFLVENVPEALDLSSCPLDPNPEKSPKAREVLNSPLFWTSERRLSFLQMLVIEWNWGE</sequence>
<dbReference type="SUPFAM" id="SSF56112">
    <property type="entry name" value="Protein kinase-like (PK-like)"/>
    <property type="match status" value="1"/>
</dbReference>
<dbReference type="GO" id="GO:0005524">
    <property type="term" value="F:ATP binding"/>
    <property type="evidence" value="ECO:0007669"/>
    <property type="project" value="InterPro"/>
</dbReference>
<reference evidence="2" key="1">
    <citation type="submission" date="2022-11" db="EMBL/GenBank/DDBJ databases">
        <authorList>
            <person name="Hyden B.L."/>
            <person name="Feng K."/>
            <person name="Yates T."/>
            <person name="Jawdy S."/>
            <person name="Smart L.B."/>
            <person name="Muchero W."/>
        </authorList>
    </citation>
    <scope>NUCLEOTIDE SEQUENCE</scope>
    <source>
        <tissue evidence="2">Shoot tip</tissue>
    </source>
</reference>
<evidence type="ECO:0000313" key="3">
    <source>
        <dbReference type="Proteomes" id="UP001151532"/>
    </source>
</evidence>
<evidence type="ECO:0000259" key="1">
    <source>
        <dbReference type="PROSITE" id="PS50011"/>
    </source>
</evidence>
<dbReference type="Proteomes" id="UP001151532">
    <property type="component" value="Chromosome 2"/>
</dbReference>
<dbReference type="Gene3D" id="1.10.510.10">
    <property type="entry name" value="Transferase(Phosphotransferase) domain 1"/>
    <property type="match status" value="1"/>
</dbReference>
<dbReference type="InterPro" id="IPR000719">
    <property type="entry name" value="Prot_kinase_dom"/>
</dbReference>
<dbReference type="PANTHER" id="PTHR13954">
    <property type="entry name" value="IRE1-RELATED"/>
    <property type="match status" value="1"/>
</dbReference>
<accession>A0A9Q0PAS6</accession>
<proteinExistence type="predicted"/>
<dbReference type="GO" id="GO:0004521">
    <property type="term" value="F:RNA endonuclease activity"/>
    <property type="evidence" value="ECO:0007669"/>
    <property type="project" value="InterPro"/>
</dbReference>
<dbReference type="InterPro" id="IPR045133">
    <property type="entry name" value="IRE1/2-like"/>
</dbReference>
<comment type="caution">
    <text evidence="2">The sequence shown here is derived from an EMBL/GenBank/DDBJ whole genome shotgun (WGS) entry which is preliminary data.</text>
</comment>
<protein>
    <submittedName>
        <fullName evidence="2">IRE1-RELATED</fullName>
    </submittedName>
</protein>
<name>A0A9Q0PAS6_SALPP</name>
<dbReference type="EMBL" id="JAPFFK010000019">
    <property type="protein sequence ID" value="KAJ6684577.1"/>
    <property type="molecule type" value="Genomic_DNA"/>
</dbReference>
<gene>
    <name evidence="2" type="ORF">OIU79_014840</name>
</gene>
<dbReference type="InterPro" id="IPR011009">
    <property type="entry name" value="Kinase-like_dom_sf"/>
</dbReference>
<dbReference type="GO" id="GO:1990604">
    <property type="term" value="C:IRE1-TRAF2-ASK1 complex"/>
    <property type="evidence" value="ECO:0007669"/>
    <property type="project" value="TreeGrafter"/>
</dbReference>
<dbReference type="GO" id="GO:0051082">
    <property type="term" value="F:unfolded protein binding"/>
    <property type="evidence" value="ECO:0007669"/>
    <property type="project" value="TreeGrafter"/>
</dbReference>
<dbReference type="PANTHER" id="PTHR13954:SF27">
    <property type="entry name" value="SERINE_THREONINE-PROTEIN KINASE_ENDORIBONUCLEASE IRE1B"/>
    <property type="match status" value="1"/>
</dbReference>
<evidence type="ECO:0000313" key="2">
    <source>
        <dbReference type="EMBL" id="KAJ6684577.1"/>
    </source>
</evidence>
<dbReference type="GO" id="GO:0004674">
    <property type="term" value="F:protein serine/threonine kinase activity"/>
    <property type="evidence" value="ECO:0007669"/>
    <property type="project" value="InterPro"/>
</dbReference>
<feature type="domain" description="Protein kinase" evidence="1">
    <location>
        <begin position="1"/>
        <end position="114"/>
    </location>
</feature>
<keyword evidence="3" id="KW-1185">Reference proteome</keyword>
<dbReference type="PROSITE" id="PS50011">
    <property type="entry name" value="PROTEIN_KINASE_DOM"/>
    <property type="match status" value="1"/>
</dbReference>
<dbReference type="OrthoDB" id="63989at2759"/>
<reference evidence="2" key="2">
    <citation type="journal article" date="2023" name="Int. J. Mol. Sci.">
        <title>De Novo Assembly and Annotation of 11 Diverse Shrub Willow (Salix) Genomes Reveals Novel Gene Organization in Sex-Linked Regions.</title>
        <authorList>
            <person name="Hyden B."/>
            <person name="Feng K."/>
            <person name="Yates T.B."/>
            <person name="Jawdy S."/>
            <person name="Cereghino C."/>
            <person name="Smart L.B."/>
            <person name="Muchero W."/>
        </authorList>
    </citation>
    <scope>NUCLEOTIDE SEQUENCE</scope>
    <source>
        <tissue evidence="2">Shoot tip</tissue>
    </source>
</reference>
<dbReference type="AlphaFoldDB" id="A0A9Q0PAS6"/>
<organism evidence="2 3">
    <name type="scientific">Salix purpurea</name>
    <name type="common">Purple osier willow</name>
    <dbReference type="NCBI Taxonomy" id="77065"/>
    <lineage>
        <taxon>Eukaryota</taxon>
        <taxon>Viridiplantae</taxon>
        <taxon>Streptophyta</taxon>
        <taxon>Embryophyta</taxon>
        <taxon>Tracheophyta</taxon>
        <taxon>Spermatophyta</taxon>
        <taxon>Magnoliopsida</taxon>
        <taxon>eudicotyledons</taxon>
        <taxon>Gunneridae</taxon>
        <taxon>Pentapetalae</taxon>
        <taxon>rosids</taxon>
        <taxon>fabids</taxon>
        <taxon>Malpighiales</taxon>
        <taxon>Salicaceae</taxon>
        <taxon>Saliceae</taxon>
        <taxon>Salix</taxon>
    </lineage>
</organism>